<feature type="compositionally biased region" description="Basic residues" evidence="1">
    <location>
        <begin position="383"/>
        <end position="392"/>
    </location>
</feature>
<name>A0A0G4ERG6_VITBC</name>
<dbReference type="InParanoid" id="A0A0G4ERG6"/>
<keyword evidence="3" id="KW-1185">Reference proteome</keyword>
<evidence type="ECO:0000313" key="3">
    <source>
        <dbReference type="Proteomes" id="UP000041254"/>
    </source>
</evidence>
<feature type="region of interest" description="Disordered" evidence="1">
    <location>
        <begin position="373"/>
        <end position="411"/>
    </location>
</feature>
<gene>
    <name evidence="2" type="ORF">Vbra_4043</name>
</gene>
<sequence length="411" mass="44434">MEDECSALEGNPIGPAHDRLVALPQSEMEGADLGASSPPGSCLMTPSASRSSDPPLPGSVGCGYAPSGVGIPLNNTLDNDSGNDLQLSSNLELSQEWRWQSTDELYGATDEQDALMGPSFWEGLHPPIPYTTVRTRGRLFEAFSGAVFPSLNQQSCDGVAAPPAASTPASAPSGDFPLIPSPSGPHPPSQHTTQMPPAASNAATVEVSILAMLREKWPALKLDRRSSTSRVDPKDSKAAPEDCQMWLVWVGGEFPPGWEGWRFALLPADIDQDKRDRGELRTWYRRLDFRPPAALGQGDSDYDRRCCVRAYFNGKLMHVIPYQPVNRDSTEKIACTCLFRYDDGTLCGFQSTYKKIRHSHLAKTHGLRPKIVKTKGLGAGPTKCKKRGAGKKRNADKDGAVQDSLASQGSA</sequence>
<proteinExistence type="predicted"/>
<dbReference type="VEuPathDB" id="CryptoDB:Vbra_4043"/>
<feature type="region of interest" description="Disordered" evidence="1">
    <location>
        <begin position="157"/>
        <end position="201"/>
    </location>
</feature>
<reference evidence="2 3" key="1">
    <citation type="submission" date="2014-11" db="EMBL/GenBank/DDBJ databases">
        <authorList>
            <person name="Zhu J."/>
            <person name="Qi W."/>
            <person name="Song R."/>
        </authorList>
    </citation>
    <scope>NUCLEOTIDE SEQUENCE [LARGE SCALE GENOMIC DNA]</scope>
</reference>
<evidence type="ECO:0000313" key="2">
    <source>
        <dbReference type="EMBL" id="CEL99882.1"/>
    </source>
</evidence>
<dbReference type="EMBL" id="CDMY01000291">
    <property type="protein sequence ID" value="CEL99882.1"/>
    <property type="molecule type" value="Genomic_DNA"/>
</dbReference>
<feature type="region of interest" description="Disordered" evidence="1">
    <location>
        <begin position="1"/>
        <end position="57"/>
    </location>
</feature>
<feature type="compositionally biased region" description="Low complexity" evidence="1">
    <location>
        <begin position="160"/>
        <end position="173"/>
    </location>
</feature>
<dbReference type="AlphaFoldDB" id="A0A0G4ERG6"/>
<feature type="compositionally biased region" description="Pro residues" evidence="1">
    <location>
        <begin position="179"/>
        <end position="188"/>
    </location>
</feature>
<accession>A0A0G4ERG6</accession>
<dbReference type="Proteomes" id="UP000041254">
    <property type="component" value="Unassembled WGS sequence"/>
</dbReference>
<protein>
    <submittedName>
        <fullName evidence="2">Uncharacterized protein</fullName>
    </submittedName>
</protein>
<organism evidence="2 3">
    <name type="scientific">Vitrella brassicaformis (strain CCMP3155)</name>
    <dbReference type="NCBI Taxonomy" id="1169540"/>
    <lineage>
        <taxon>Eukaryota</taxon>
        <taxon>Sar</taxon>
        <taxon>Alveolata</taxon>
        <taxon>Colpodellida</taxon>
        <taxon>Vitrellaceae</taxon>
        <taxon>Vitrella</taxon>
    </lineage>
</organism>
<evidence type="ECO:0000256" key="1">
    <source>
        <dbReference type="SAM" id="MobiDB-lite"/>
    </source>
</evidence>